<keyword evidence="2 5" id="KW-0547">Nucleotide-binding</keyword>
<dbReference type="RefSeq" id="WP_166664096.1">
    <property type="nucleotide sequence ID" value="NZ_SOCP01000005.1"/>
</dbReference>
<comment type="catalytic activity">
    <reaction evidence="4 5">
        <text>L-cysteine + L-glutamate + ATP = gamma-L-glutamyl-L-cysteine + ADP + phosphate + H(+)</text>
        <dbReference type="Rhea" id="RHEA:13285"/>
        <dbReference type="ChEBI" id="CHEBI:15378"/>
        <dbReference type="ChEBI" id="CHEBI:29985"/>
        <dbReference type="ChEBI" id="CHEBI:30616"/>
        <dbReference type="ChEBI" id="CHEBI:35235"/>
        <dbReference type="ChEBI" id="CHEBI:43474"/>
        <dbReference type="ChEBI" id="CHEBI:58173"/>
        <dbReference type="ChEBI" id="CHEBI:456216"/>
        <dbReference type="EC" id="6.3.2.2"/>
    </reaction>
</comment>
<dbReference type="EC" id="6.3.2.2" evidence="5"/>
<reference evidence="6 7" key="1">
    <citation type="submission" date="2019-03" db="EMBL/GenBank/DDBJ databases">
        <title>Genomic Encyclopedia of Archaeal and Bacterial Type Strains, Phase II (KMG-II): from individual species to whole genera.</title>
        <authorList>
            <person name="Goeker M."/>
        </authorList>
    </citation>
    <scope>NUCLEOTIDE SEQUENCE [LARGE SCALE GENOMIC DNA]</scope>
    <source>
        <strain evidence="6 7">DSM 45499</strain>
    </source>
</reference>
<dbReference type="Gene3D" id="3.30.590.20">
    <property type="match status" value="1"/>
</dbReference>
<evidence type="ECO:0000256" key="4">
    <source>
        <dbReference type="ARBA" id="ARBA00048819"/>
    </source>
</evidence>
<dbReference type="PANTHER" id="PTHR36510:SF1">
    <property type="entry name" value="GLUTAMATE--CYSTEINE LIGASE 2-RELATED"/>
    <property type="match status" value="1"/>
</dbReference>
<proteinExistence type="inferred from homology"/>
<protein>
    <recommendedName>
        <fullName evidence="5">Putative glutamate--cysteine ligase 2</fullName>
        <ecNumber evidence="5">6.3.2.2</ecNumber>
    </recommendedName>
    <alternativeName>
        <fullName evidence="5">Gamma-glutamylcysteine synthetase 2</fullName>
        <shortName evidence="5">GCS 2</shortName>
        <shortName evidence="5">Gamma-GCS 2</shortName>
    </alternativeName>
</protein>
<keyword evidence="1 5" id="KW-0436">Ligase</keyword>
<dbReference type="PANTHER" id="PTHR36510">
    <property type="entry name" value="GLUTAMATE--CYSTEINE LIGASE 2-RELATED"/>
    <property type="match status" value="1"/>
</dbReference>
<keyword evidence="3 5" id="KW-0067">ATP-binding</keyword>
<dbReference type="HAMAP" id="MF_01609">
    <property type="entry name" value="Glu_cys_ligase_2"/>
    <property type="match status" value="1"/>
</dbReference>
<sequence>MPEPLTVGVEEEFFVVDAQDRRPRNDTTALLDAVHRLPGGRDSYSAELRTCMLESRTGICHTLDQVRGELRELRAGLVQAARQTGSRVVAAATLAQTDWRTQKFVEHPRNHFILDRYAYMARTHVMCACQVHVGVADRDTAIQVANRVRPWLPVLHALAASSPFWMGEDTGFASYRGTVWENWPTGGMPPAFSSYDDYGKRMAVLVNTGTIHDIGQVYWDVRPGTNYQTVEFRPADSCTTVDDTVLQAGLCRALVQHALGEIERGIVAPELSHEMLRAAKWRAARYGLTADLLDPVEGELAPAKEMLDRLLRVTEPALEQAGDLDEVTELVERKKIEGTSAERQRAVLAGGGTFTDVVDLLARQTAEP</sequence>
<dbReference type="NCBIfam" id="TIGR02050">
    <property type="entry name" value="gshA_cyan_rel"/>
    <property type="match status" value="1"/>
</dbReference>
<dbReference type="Pfam" id="PF04107">
    <property type="entry name" value="GCS2"/>
    <property type="match status" value="1"/>
</dbReference>
<dbReference type="GO" id="GO:0004357">
    <property type="term" value="F:glutamate-cysteine ligase activity"/>
    <property type="evidence" value="ECO:0007669"/>
    <property type="project" value="UniProtKB-EC"/>
</dbReference>
<accession>A0A4R7VR06</accession>
<keyword evidence="7" id="KW-1185">Reference proteome</keyword>
<dbReference type="InterPro" id="IPR050141">
    <property type="entry name" value="GCL_type2/YbdK_subfam"/>
</dbReference>
<organism evidence="6 7">
    <name type="scientific">Actinophytocola oryzae</name>
    <dbReference type="NCBI Taxonomy" id="502181"/>
    <lineage>
        <taxon>Bacteria</taxon>
        <taxon>Bacillati</taxon>
        <taxon>Actinomycetota</taxon>
        <taxon>Actinomycetes</taxon>
        <taxon>Pseudonocardiales</taxon>
        <taxon>Pseudonocardiaceae</taxon>
    </lineage>
</organism>
<dbReference type="SUPFAM" id="SSF55931">
    <property type="entry name" value="Glutamine synthetase/guanido kinase"/>
    <property type="match status" value="1"/>
</dbReference>
<comment type="caution">
    <text evidence="6">The sequence shown here is derived from an EMBL/GenBank/DDBJ whole genome shotgun (WGS) entry which is preliminary data.</text>
</comment>
<dbReference type="InterPro" id="IPR014746">
    <property type="entry name" value="Gln_synth/guanido_kin_cat_dom"/>
</dbReference>
<evidence type="ECO:0000313" key="6">
    <source>
        <dbReference type="EMBL" id="TDV51885.1"/>
    </source>
</evidence>
<dbReference type="InterPro" id="IPR011793">
    <property type="entry name" value="YbdK"/>
</dbReference>
<dbReference type="EMBL" id="SOCP01000005">
    <property type="protein sequence ID" value="TDV51885.1"/>
    <property type="molecule type" value="Genomic_DNA"/>
</dbReference>
<dbReference type="AlphaFoldDB" id="A0A4R7VR06"/>
<dbReference type="InterPro" id="IPR006336">
    <property type="entry name" value="GCS2"/>
</dbReference>
<dbReference type="GO" id="GO:0005524">
    <property type="term" value="F:ATP binding"/>
    <property type="evidence" value="ECO:0007669"/>
    <property type="project" value="UniProtKB-KW"/>
</dbReference>
<evidence type="ECO:0000256" key="5">
    <source>
        <dbReference type="HAMAP-Rule" id="MF_01609"/>
    </source>
</evidence>
<dbReference type="NCBIfam" id="NF010041">
    <property type="entry name" value="PRK13517.1-1"/>
    <property type="match status" value="1"/>
</dbReference>
<evidence type="ECO:0000313" key="7">
    <source>
        <dbReference type="Proteomes" id="UP000294927"/>
    </source>
</evidence>
<gene>
    <name evidence="6" type="ORF">CLV71_10514</name>
</gene>
<evidence type="ECO:0000256" key="1">
    <source>
        <dbReference type="ARBA" id="ARBA00022598"/>
    </source>
</evidence>
<comment type="function">
    <text evidence="5">ATP-dependent carboxylate-amine ligase which exhibits weak glutamate--cysteine ligase activity.</text>
</comment>
<dbReference type="GO" id="GO:0042398">
    <property type="term" value="P:modified amino acid biosynthetic process"/>
    <property type="evidence" value="ECO:0007669"/>
    <property type="project" value="InterPro"/>
</dbReference>
<evidence type="ECO:0000256" key="2">
    <source>
        <dbReference type="ARBA" id="ARBA00022741"/>
    </source>
</evidence>
<comment type="similarity">
    <text evidence="5">Belongs to the glutamate--cysteine ligase type 2 family. YbdK subfamily.</text>
</comment>
<name>A0A4R7VR06_9PSEU</name>
<evidence type="ECO:0000256" key="3">
    <source>
        <dbReference type="ARBA" id="ARBA00022840"/>
    </source>
</evidence>
<dbReference type="Proteomes" id="UP000294927">
    <property type="component" value="Unassembled WGS sequence"/>
</dbReference>